<evidence type="ECO:0000256" key="1">
    <source>
        <dbReference type="SAM" id="SignalP"/>
    </source>
</evidence>
<feature type="chain" id="PRO_5043855236" evidence="1">
    <location>
        <begin position="17"/>
        <end position="142"/>
    </location>
</feature>
<dbReference type="RefSeq" id="XP_064659660.1">
    <property type="nucleotide sequence ID" value="XM_064802299.1"/>
</dbReference>
<dbReference type="EMBL" id="JAVRRT010000007">
    <property type="protein sequence ID" value="KAK5170462.1"/>
    <property type="molecule type" value="Genomic_DNA"/>
</dbReference>
<dbReference type="AlphaFoldDB" id="A0AAV9PE03"/>
<dbReference type="GeneID" id="89926394"/>
<evidence type="ECO:0000313" key="3">
    <source>
        <dbReference type="Proteomes" id="UP001337655"/>
    </source>
</evidence>
<comment type="caution">
    <text evidence="2">The sequence shown here is derived from an EMBL/GenBank/DDBJ whole genome shotgun (WGS) entry which is preliminary data.</text>
</comment>
<dbReference type="Proteomes" id="UP001337655">
    <property type="component" value="Unassembled WGS sequence"/>
</dbReference>
<keyword evidence="1" id="KW-0732">Signal</keyword>
<evidence type="ECO:0000313" key="2">
    <source>
        <dbReference type="EMBL" id="KAK5170462.1"/>
    </source>
</evidence>
<reference evidence="2 3" key="1">
    <citation type="submission" date="2023-08" db="EMBL/GenBank/DDBJ databases">
        <title>Black Yeasts Isolated from many extreme environments.</title>
        <authorList>
            <person name="Coleine C."/>
            <person name="Stajich J.E."/>
            <person name="Selbmann L."/>
        </authorList>
    </citation>
    <scope>NUCLEOTIDE SEQUENCE [LARGE SCALE GENOMIC DNA]</scope>
    <source>
        <strain evidence="2 3">CCFEE 5935</strain>
    </source>
</reference>
<protein>
    <submittedName>
        <fullName evidence="2">Uncharacterized protein</fullName>
    </submittedName>
</protein>
<organism evidence="2 3">
    <name type="scientific">Saxophila tyrrhenica</name>
    <dbReference type="NCBI Taxonomy" id="1690608"/>
    <lineage>
        <taxon>Eukaryota</taxon>
        <taxon>Fungi</taxon>
        <taxon>Dikarya</taxon>
        <taxon>Ascomycota</taxon>
        <taxon>Pezizomycotina</taxon>
        <taxon>Dothideomycetes</taxon>
        <taxon>Dothideomycetidae</taxon>
        <taxon>Mycosphaerellales</taxon>
        <taxon>Extremaceae</taxon>
        <taxon>Saxophila</taxon>
    </lineage>
</organism>
<proteinExistence type="predicted"/>
<sequence>MYFALLTSLFFSLALGTPADPPLPTTTTTTTIAGVTLPYSTEHEIRCAKDNKSPLVSSAIVNFCAGPYGEGVFMPSNWASSSHYSDAALNSHFGKYMAVRVNAENCKKWNDEEDAWKADAMSVESCRKQFFKRAEEFWVEWR</sequence>
<gene>
    <name evidence="2" type="ORF">LTR77_005050</name>
</gene>
<name>A0AAV9PE03_9PEZI</name>
<keyword evidence="3" id="KW-1185">Reference proteome</keyword>
<feature type="signal peptide" evidence="1">
    <location>
        <begin position="1"/>
        <end position="16"/>
    </location>
</feature>
<accession>A0AAV9PE03</accession>